<dbReference type="AlphaFoldDB" id="A0AAV5LB33"/>
<dbReference type="InterPro" id="IPR030182">
    <property type="entry name" value="PUP_plant"/>
</dbReference>
<keyword evidence="6 7" id="KW-0472">Membrane</keyword>
<feature type="transmembrane region" description="Helical" evidence="7">
    <location>
        <begin position="143"/>
        <end position="165"/>
    </location>
</feature>
<proteinExistence type="inferred from homology"/>
<keyword evidence="9" id="KW-1185">Reference proteome</keyword>
<dbReference type="EMBL" id="BPVZ01000105">
    <property type="protein sequence ID" value="GKV34445.1"/>
    <property type="molecule type" value="Genomic_DNA"/>
</dbReference>
<dbReference type="GO" id="GO:0016020">
    <property type="term" value="C:membrane"/>
    <property type="evidence" value="ECO:0007669"/>
    <property type="project" value="UniProtKB-SubCell"/>
</dbReference>
<feature type="transmembrane region" description="Helical" evidence="7">
    <location>
        <begin position="368"/>
        <end position="385"/>
    </location>
</feature>
<keyword evidence="4 7" id="KW-0812">Transmembrane</keyword>
<dbReference type="PANTHER" id="PTHR31376">
    <property type="entry name" value="OS09G0467300 PROTEIN-RELATED"/>
    <property type="match status" value="1"/>
</dbReference>
<organism evidence="8 9">
    <name type="scientific">Rubroshorea leprosula</name>
    <dbReference type="NCBI Taxonomy" id="152421"/>
    <lineage>
        <taxon>Eukaryota</taxon>
        <taxon>Viridiplantae</taxon>
        <taxon>Streptophyta</taxon>
        <taxon>Embryophyta</taxon>
        <taxon>Tracheophyta</taxon>
        <taxon>Spermatophyta</taxon>
        <taxon>Magnoliopsida</taxon>
        <taxon>eudicotyledons</taxon>
        <taxon>Gunneridae</taxon>
        <taxon>Pentapetalae</taxon>
        <taxon>rosids</taxon>
        <taxon>malvids</taxon>
        <taxon>Malvales</taxon>
        <taxon>Dipterocarpaceae</taxon>
        <taxon>Rubroshorea</taxon>
    </lineage>
</organism>
<evidence type="ECO:0000256" key="7">
    <source>
        <dbReference type="RuleBase" id="RU368015"/>
    </source>
</evidence>
<dbReference type="InterPro" id="IPR037185">
    <property type="entry name" value="EmrE-like"/>
</dbReference>
<reference evidence="8 9" key="1">
    <citation type="journal article" date="2021" name="Commun. Biol.">
        <title>The genome of Shorea leprosula (Dipterocarpaceae) highlights the ecological relevance of drought in aseasonal tropical rainforests.</title>
        <authorList>
            <person name="Ng K.K.S."/>
            <person name="Kobayashi M.J."/>
            <person name="Fawcett J.A."/>
            <person name="Hatakeyama M."/>
            <person name="Paape T."/>
            <person name="Ng C.H."/>
            <person name="Ang C.C."/>
            <person name="Tnah L.H."/>
            <person name="Lee C.T."/>
            <person name="Nishiyama T."/>
            <person name="Sese J."/>
            <person name="O'Brien M.J."/>
            <person name="Copetti D."/>
            <person name="Mohd Noor M.I."/>
            <person name="Ong R.C."/>
            <person name="Putra M."/>
            <person name="Sireger I.Z."/>
            <person name="Indrioko S."/>
            <person name="Kosugi Y."/>
            <person name="Izuno A."/>
            <person name="Isagi Y."/>
            <person name="Lee S.L."/>
            <person name="Shimizu K.K."/>
        </authorList>
    </citation>
    <scope>NUCLEOTIDE SEQUENCE [LARGE SCALE GENOMIC DNA]</scope>
    <source>
        <strain evidence="8">214</strain>
    </source>
</reference>
<dbReference type="Pfam" id="PF16913">
    <property type="entry name" value="PUNUT"/>
    <property type="match status" value="1"/>
</dbReference>
<evidence type="ECO:0000256" key="6">
    <source>
        <dbReference type="ARBA" id="ARBA00023136"/>
    </source>
</evidence>
<dbReference type="GO" id="GO:0005345">
    <property type="term" value="F:purine nucleobase transmembrane transporter activity"/>
    <property type="evidence" value="ECO:0007669"/>
    <property type="project" value="UniProtKB-UniRule"/>
</dbReference>
<evidence type="ECO:0000256" key="2">
    <source>
        <dbReference type="ARBA" id="ARBA00006213"/>
    </source>
</evidence>
<feature type="transmembrane region" description="Helical" evidence="7">
    <location>
        <begin position="344"/>
        <end position="362"/>
    </location>
</feature>
<feature type="transmembrane region" description="Helical" evidence="7">
    <location>
        <begin position="199"/>
        <end position="219"/>
    </location>
</feature>
<feature type="transmembrane region" description="Helical" evidence="7">
    <location>
        <begin position="266"/>
        <end position="290"/>
    </location>
</feature>
<feature type="transmembrane region" description="Helical" evidence="7">
    <location>
        <begin position="171"/>
        <end position="192"/>
    </location>
</feature>
<name>A0AAV5LB33_9ROSI</name>
<protein>
    <recommendedName>
        <fullName evidence="7">Probable purine permease</fullName>
    </recommendedName>
</protein>
<feature type="transmembrane region" description="Helical" evidence="7">
    <location>
        <begin position="103"/>
        <end position="122"/>
    </location>
</feature>
<evidence type="ECO:0000313" key="8">
    <source>
        <dbReference type="EMBL" id="GKV34445.1"/>
    </source>
</evidence>
<keyword evidence="3 7" id="KW-0813">Transport</keyword>
<feature type="transmembrane region" description="Helical" evidence="7">
    <location>
        <begin position="231"/>
        <end position="254"/>
    </location>
</feature>
<keyword evidence="5 7" id="KW-1133">Transmembrane helix</keyword>
<evidence type="ECO:0000256" key="1">
    <source>
        <dbReference type="ARBA" id="ARBA00004141"/>
    </source>
</evidence>
<evidence type="ECO:0000256" key="3">
    <source>
        <dbReference type="ARBA" id="ARBA00022448"/>
    </source>
</evidence>
<gene>
    <name evidence="8" type="ORF">SLEP1_g42818</name>
</gene>
<evidence type="ECO:0000256" key="4">
    <source>
        <dbReference type="ARBA" id="ARBA00022692"/>
    </source>
</evidence>
<sequence length="400" mass="43784">MPAEASPESLDCPKLLVSVSVILQEQMDEIQAQQNSIPELQKLVLESGSETTNDQSSILMQKRWNWWVVVALNVAFLLIGQFAGVLLGKFYFTGGGSSTWMEALLQTAGFPVLFLFFPLRFFPFAQKLPTNSSSGTSRPSSFTFTWIYCSLGVLLAVDNMLYSIGLIYLPVSIYSLICATQLAFNAIFSFFINSERLTILTLNSVILLTLSASLVAINGDSEEEAASEGKYGYVIGFLSTVCASAAYSLLLSLMQLTFQKVLKKETFSVVLEMQIYTSLVATCVCLSGLFASGQGKGLKAEMEGFEYGRVAYIVCLVGTALAWQIFFVGAVGLTFLVSSLFSNAVSMLSLPFVPVVSVLFYGEKMDGGKVIAMLLTIWGFASYLYQNCLYENDSKLEGHE</sequence>
<evidence type="ECO:0000313" key="9">
    <source>
        <dbReference type="Proteomes" id="UP001054252"/>
    </source>
</evidence>
<comment type="subcellular location">
    <subcellularLocation>
        <location evidence="1 7">Membrane</location>
        <topology evidence="1 7">Multi-pass membrane protein</topology>
    </subcellularLocation>
</comment>
<evidence type="ECO:0000256" key="5">
    <source>
        <dbReference type="ARBA" id="ARBA00022989"/>
    </source>
</evidence>
<accession>A0AAV5LB33</accession>
<dbReference type="GO" id="GO:0015211">
    <property type="term" value="F:purine nucleoside transmembrane transporter activity"/>
    <property type="evidence" value="ECO:0007669"/>
    <property type="project" value="UniProtKB-UniRule"/>
</dbReference>
<dbReference type="Proteomes" id="UP001054252">
    <property type="component" value="Unassembled WGS sequence"/>
</dbReference>
<feature type="transmembrane region" description="Helical" evidence="7">
    <location>
        <begin position="66"/>
        <end position="91"/>
    </location>
</feature>
<comment type="similarity">
    <text evidence="2 7">Belongs to the purine permeases (TC 2.A.7.14) family.</text>
</comment>
<feature type="transmembrane region" description="Helical" evidence="7">
    <location>
        <begin position="310"/>
        <end position="337"/>
    </location>
</feature>
<comment type="caution">
    <text evidence="8">The sequence shown here is derived from an EMBL/GenBank/DDBJ whole genome shotgun (WGS) entry which is preliminary data.</text>
</comment>
<dbReference type="SUPFAM" id="SSF103481">
    <property type="entry name" value="Multidrug resistance efflux transporter EmrE"/>
    <property type="match status" value="1"/>
</dbReference>
<dbReference type="PANTHER" id="PTHR31376:SF101">
    <property type="entry name" value="PURINE PERMEASE 19-RELATED"/>
    <property type="match status" value="1"/>
</dbReference>